<protein>
    <recommendedName>
        <fullName evidence="1">DUF2268 domain-containing protein</fullName>
    </recommendedName>
</protein>
<dbReference type="EMBL" id="JAPDRN010000056">
    <property type="protein sequence ID" value="KAJ9631482.1"/>
    <property type="molecule type" value="Genomic_DNA"/>
</dbReference>
<organism evidence="2">
    <name type="scientific">Knufia peltigerae</name>
    <dbReference type="NCBI Taxonomy" id="1002370"/>
    <lineage>
        <taxon>Eukaryota</taxon>
        <taxon>Fungi</taxon>
        <taxon>Dikarya</taxon>
        <taxon>Ascomycota</taxon>
        <taxon>Pezizomycotina</taxon>
        <taxon>Eurotiomycetes</taxon>
        <taxon>Chaetothyriomycetidae</taxon>
        <taxon>Chaetothyriales</taxon>
        <taxon>Trichomeriaceae</taxon>
        <taxon>Knufia</taxon>
    </lineage>
</organism>
<dbReference type="Pfam" id="PF10026">
    <property type="entry name" value="DUF2268"/>
    <property type="match status" value="1"/>
</dbReference>
<gene>
    <name evidence="2" type="ORF">H2204_007927</name>
</gene>
<comment type="caution">
    <text evidence="2">The sequence shown here is derived from an EMBL/GenBank/DDBJ whole genome shotgun (WGS) entry which is preliminary data.</text>
</comment>
<accession>A0AA38Y0V7</accession>
<sequence length="395" mass="43944">MQGPGLSAGWAFYRTLRGWVKSGIYEVAGQRPALLRLRASKPFRRPRHLTCDPAPEPWMRLPLPLMLALLLPFAASAAAPPQVRTDDIDRFWVTYDAVLAQPDAAQRVALVQQRYIDPGSPGLHALMKVRNYTAAEYAQAMLAWPRFWASVRPLTANARQASATLEQDLAAFRALYPALRPASITYAVGMLRTGGTTLGKQVLIGAEMALGDASVDVSELPEPLRSRLRIFYDSNPGANNAQNNLHEYVHTQQRETTGSLAQYVVREGVAEFIAERISGRRPALPLYTYGPLHESEIRARFSAEMDGDALDNWLYNNARNPFGVSDLGYYAGYRIAQEYMRQQPDEQAAIARMIELDYEDPAAVRGFIDASGWLRIANANEAAGQRPALPESQRR</sequence>
<evidence type="ECO:0000259" key="1">
    <source>
        <dbReference type="Pfam" id="PF10026"/>
    </source>
</evidence>
<name>A0AA38Y0V7_9EURO</name>
<dbReference type="InterPro" id="IPR018728">
    <property type="entry name" value="DUF2268"/>
</dbReference>
<proteinExistence type="predicted"/>
<dbReference type="AlphaFoldDB" id="A0AA38Y0V7"/>
<reference evidence="2" key="1">
    <citation type="submission" date="2022-10" db="EMBL/GenBank/DDBJ databases">
        <title>Culturing micro-colonial fungi from biological soil crusts in the Mojave desert and describing Neophaeococcomyces mojavensis, and introducing the new genera and species Taxawa tesnikishii.</title>
        <authorList>
            <person name="Kurbessoian T."/>
            <person name="Stajich J.E."/>
        </authorList>
    </citation>
    <scope>NUCLEOTIDE SEQUENCE</scope>
    <source>
        <strain evidence="2">TK_35</strain>
    </source>
</reference>
<feature type="domain" description="DUF2268" evidence="1">
    <location>
        <begin position="250"/>
        <end position="349"/>
    </location>
</feature>
<evidence type="ECO:0000313" key="2">
    <source>
        <dbReference type="EMBL" id="KAJ9631482.1"/>
    </source>
</evidence>